<dbReference type="PANTHER" id="PTHR13318">
    <property type="entry name" value="PARTNER OF PAIRED, ISOFORM B-RELATED"/>
    <property type="match status" value="1"/>
</dbReference>
<comment type="caution">
    <text evidence="2">The sequence shown here is derived from an EMBL/GenBank/DDBJ whole genome shotgun (WGS) entry which is preliminary data.</text>
</comment>
<evidence type="ECO:0000259" key="1">
    <source>
        <dbReference type="Pfam" id="PF00646"/>
    </source>
</evidence>
<evidence type="ECO:0000313" key="2">
    <source>
        <dbReference type="EMBL" id="KAG2236737.1"/>
    </source>
</evidence>
<gene>
    <name evidence="2" type="ORF">INT48_000735</name>
</gene>
<dbReference type="SMART" id="SM00367">
    <property type="entry name" value="LRR_CC"/>
    <property type="match status" value="4"/>
</dbReference>
<reference evidence="2" key="1">
    <citation type="submission" date="2021-01" db="EMBL/GenBank/DDBJ databases">
        <title>Metabolic potential, ecology and presence of endohyphal bacteria is reflected in genomic diversity of Mucoromycotina.</title>
        <authorList>
            <person name="Muszewska A."/>
            <person name="Okrasinska A."/>
            <person name="Steczkiewicz K."/>
            <person name="Drgas O."/>
            <person name="Orlowska M."/>
            <person name="Perlinska-Lenart U."/>
            <person name="Aleksandrzak-Piekarczyk T."/>
            <person name="Szatraj K."/>
            <person name="Zielenkiewicz U."/>
            <person name="Pilsyk S."/>
            <person name="Malc E."/>
            <person name="Mieczkowski P."/>
            <person name="Kruszewska J.S."/>
            <person name="Biernat P."/>
            <person name="Pawlowska J."/>
        </authorList>
    </citation>
    <scope>NUCLEOTIDE SEQUENCE</scope>
    <source>
        <strain evidence="2">WA0000018081</strain>
    </source>
</reference>
<keyword evidence="3" id="KW-1185">Reference proteome</keyword>
<dbReference type="InterPro" id="IPR006553">
    <property type="entry name" value="Leu-rich_rpt_Cys-con_subtyp"/>
</dbReference>
<dbReference type="InterPro" id="IPR036047">
    <property type="entry name" value="F-box-like_dom_sf"/>
</dbReference>
<dbReference type="GO" id="GO:0031146">
    <property type="term" value="P:SCF-dependent proteasomal ubiquitin-dependent protein catabolic process"/>
    <property type="evidence" value="ECO:0007669"/>
    <property type="project" value="TreeGrafter"/>
</dbReference>
<dbReference type="InterPro" id="IPR032675">
    <property type="entry name" value="LRR_dom_sf"/>
</dbReference>
<dbReference type="GO" id="GO:0019005">
    <property type="term" value="C:SCF ubiquitin ligase complex"/>
    <property type="evidence" value="ECO:0007669"/>
    <property type="project" value="TreeGrafter"/>
</dbReference>
<dbReference type="Proteomes" id="UP000613177">
    <property type="component" value="Unassembled WGS sequence"/>
</dbReference>
<proteinExistence type="predicted"/>
<dbReference type="AlphaFoldDB" id="A0A8H7VZ43"/>
<dbReference type="Pfam" id="PF00646">
    <property type="entry name" value="F-box"/>
    <property type="match status" value="1"/>
</dbReference>
<accession>A0A8H7VZ43</accession>
<dbReference type="InterPro" id="IPR001810">
    <property type="entry name" value="F-box_dom"/>
</dbReference>
<name>A0A8H7VZ43_9FUNG</name>
<evidence type="ECO:0000313" key="3">
    <source>
        <dbReference type="Proteomes" id="UP000613177"/>
    </source>
</evidence>
<dbReference type="SUPFAM" id="SSF52047">
    <property type="entry name" value="RNI-like"/>
    <property type="match status" value="1"/>
</dbReference>
<protein>
    <recommendedName>
        <fullName evidence="1">F-box domain-containing protein</fullName>
    </recommendedName>
</protein>
<organism evidence="2 3">
    <name type="scientific">Thamnidium elegans</name>
    <dbReference type="NCBI Taxonomy" id="101142"/>
    <lineage>
        <taxon>Eukaryota</taxon>
        <taxon>Fungi</taxon>
        <taxon>Fungi incertae sedis</taxon>
        <taxon>Mucoromycota</taxon>
        <taxon>Mucoromycotina</taxon>
        <taxon>Mucoromycetes</taxon>
        <taxon>Mucorales</taxon>
        <taxon>Mucorineae</taxon>
        <taxon>Mucoraceae</taxon>
        <taxon>Thamnidium</taxon>
    </lineage>
</organism>
<dbReference type="Gene3D" id="3.80.10.10">
    <property type="entry name" value="Ribonuclease Inhibitor"/>
    <property type="match status" value="2"/>
</dbReference>
<sequence>MRIFWLNTESTESPMTLLYSNNTPTRQLLFPPEIVKKIIDYLPRSSLPSISHVSQLWYATTMPILYKHIYIRTLPHWIALVKTVSNPQFQFGSHITSLVLKPSPKLISAQLTSYLNQTVVANDDQLQPSTRGYVRLERVNFNLTGLEGIDTPMSDQQQQQQQQAHENYLEMDDTEKEYEWLTLVTTDQMVSVLSQCPGLEYLYISGCENLQDDVLVQLANAKKKYPNHARPLKGIWISLLRDLTPVAIESLMRFEKTQFGTSNLRHLDLGYNMNMSQQSLEKLIVYWGRTLTHIRLDTIYEVSDQVVTAIATHCTKLKLLHVSRCWNITNSSMRLLSSSCKQLRYVSLAFLNQVDENGIRHLVQSLPDLQWLNITGCGINPLFKPLVLESFANYRRQHALKPIYMQDGSVNLI</sequence>
<dbReference type="EMBL" id="JAEPRE010000014">
    <property type="protein sequence ID" value="KAG2236737.1"/>
    <property type="molecule type" value="Genomic_DNA"/>
</dbReference>
<dbReference type="SUPFAM" id="SSF81383">
    <property type="entry name" value="F-box domain"/>
    <property type="match status" value="1"/>
</dbReference>
<feature type="domain" description="F-box" evidence="1">
    <location>
        <begin position="29"/>
        <end position="59"/>
    </location>
</feature>